<accession>A0A1S8A8M7</accession>
<keyword evidence="2" id="KW-1185">Reference proteome</keyword>
<organism evidence="1">
    <name type="scientific">Rosellinia necatrix</name>
    <name type="common">White root-rot fungus</name>
    <dbReference type="NCBI Taxonomy" id="77044"/>
    <lineage>
        <taxon>Eukaryota</taxon>
        <taxon>Fungi</taxon>
        <taxon>Dikarya</taxon>
        <taxon>Ascomycota</taxon>
        <taxon>Pezizomycotina</taxon>
        <taxon>Sordariomycetes</taxon>
        <taxon>Xylariomycetidae</taxon>
        <taxon>Xylariales</taxon>
        <taxon>Xylariaceae</taxon>
        <taxon>Rosellinia</taxon>
    </lineage>
</organism>
<dbReference type="OrthoDB" id="5086500at2759"/>
<evidence type="ECO:0000313" key="1">
    <source>
        <dbReference type="EMBL" id="GAW26466.1"/>
    </source>
</evidence>
<dbReference type="EMBL" id="DF977477">
    <property type="protein sequence ID" value="GAW26466.1"/>
    <property type="molecule type" value="Genomic_DNA"/>
</dbReference>
<evidence type="ECO:0000313" key="2">
    <source>
        <dbReference type="Proteomes" id="UP000054516"/>
    </source>
</evidence>
<protein>
    <submittedName>
        <fullName evidence="1">Uncharacterized protein</fullName>
    </submittedName>
</protein>
<gene>
    <name evidence="1" type="ORF">SAMD00023353_3201330</name>
</gene>
<proteinExistence type="predicted"/>
<sequence length="473" mass="54394">MKPNRRKCAENEPYPTMLKYEGKTMSWIHRSAFDFFSDPNRRALLLSEWNVSHEELLQQISEAQISYLKAAPSWVVLGDEPMIEKRLLNVLRFAAWMGDENPKLFSSVLDTLPALYAHLDLYEFHIRVPQIQPSGDDALQAMENIFWFHCVRIGCWPYISSRMDRVLGGTVYDHVVAYILYHYIDFALQPTSDRHYHVFDRIAKHLHQHTVPRYKEGNGLQAAKLKPGIVYPLDDTIMAKHMIYDDRDYYVCSSDLAGPSFDTFINYTAKAMFVILTSEWESKEGQRIPRSLFTLMESLDMHISPSRHHTHLCVQISPKGWENLFDRWAGSPVGIIGKHISGTQVDRTIRIQCVPQPCYEMIRFPQARPRRLVLHPSAVTSDKLLSLLGYNKRMLKQPELGIVPNSQKQREELCGLLQKEIELPGESLGNDDRLLASKCVRDYLLDPSIEGRPKDWLADLGAQSSFGGRTESC</sequence>
<dbReference type="STRING" id="77044.A0A1S8A8M7"/>
<reference evidence="1" key="1">
    <citation type="submission" date="2016-03" db="EMBL/GenBank/DDBJ databases">
        <title>Draft genome sequence of Rosellinia necatrix.</title>
        <authorList>
            <person name="Kanematsu S."/>
        </authorList>
    </citation>
    <scope>NUCLEOTIDE SEQUENCE [LARGE SCALE GENOMIC DNA]</scope>
    <source>
        <strain evidence="1">W97</strain>
    </source>
</reference>
<dbReference type="AlphaFoldDB" id="A0A1S8A8M7"/>
<name>A0A1S8A8M7_ROSNE</name>
<dbReference type="Proteomes" id="UP000054516">
    <property type="component" value="Unassembled WGS sequence"/>
</dbReference>